<dbReference type="GO" id="GO:0006488">
    <property type="term" value="P:dolichol-linked oligosaccharide biosynthetic process"/>
    <property type="evidence" value="ECO:0007669"/>
    <property type="project" value="InterPro"/>
</dbReference>
<comment type="similarity">
    <text evidence="2">Belongs to the glycosyltransferase 28 family.</text>
</comment>
<dbReference type="EC" id="2.4.1.141" evidence="3"/>
<dbReference type="InterPro" id="IPR039042">
    <property type="entry name" value="Alg13-like"/>
</dbReference>
<dbReference type="GO" id="GO:0004577">
    <property type="term" value="F:N-acetylglucosaminyldiphosphodolichol N-acetylglucosaminyltransferase activity"/>
    <property type="evidence" value="ECO:0007669"/>
    <property type="project" value="UniProtKB-EC"/>
</dbReference>
<reference evidence="11 12" key="1">
    <citation type="submission" date="2018-07" db="EMBL/GenBank/DDBJ databases">
        <title>Genome sequencing of oomycete isolates from Chile give support for New Zealand origin for Phytophthora kernoviae and make available the first Nothophytophthora sp. genome.</title>
        <authorList>
            <person name="Studholme D.J."/>
            <person name="Sanfuentes E."/>
            <person name="Panda P."/>
            <person name="Hill R."/>
            <person name="Sambles C."/>
            <person name="Grant M."/>
            <person name="Williams N.M."/>
            <person name="Mcdougal R.L."/>
        </authorList>
    </citation>
    <scope>NUCLEOTIDE SEQUENCE [LARGE SCALE GENOMIC DNA]</scope>
    <source>
        <strain evidence="10">Chile6</strain>
        <strain evidence="9">Chile7</strain>
    </source>
</reference>
<dbReference type="SUPFAM" id="SSF53756">
    <property type="entry name" value="UDP-Glycosyltransferase/glycogen phosphorylase"/>
    <property type="match status" value="1"/>
</dbReference>
<dbReference type="GO" id="GO:0005783">
    <property type="term" value="C:endoplasmic reticulum"/>
    <property type="evidence" value="ECO:0007669"/>
    <property type="project" value="UniProtKB-SubCell"/>
</dbReference>
<evidence type="ECO:0000313" key="9">
    <source>
        <dbReference type="EMBL" id="RLN48867.1"/>
    </source>
</evidence>
<feature type="domain" description="Glycosyl transferase family 28 C-terminal" evidence="8">
    <location>
        <begin position="3"/>
        <end position="155"/>
    </location>
</feature>
<evidence type="ECO:0000256" key="7">
    <source>
        <dbReference type="ARBA" id="ARBA00022824"/>
    </source>
</evidence>
<dbReference type="Proteomes" id="UP000277300">
    <property type="component" value="Unassembled WGS sequence"/>
</dbReference>
<gene>
    <name evidence="9" type="ORF">BBJ29_009740</name>
    <name evidence="10" type="ORF">BBP00_00009836</name>
</gene>
<dbReference type="Pfam" id="PF04101">
    <property type="entry name" value="Glyco_tran_28_C"/>
    <property type="match status" value="1"/>
</dbReference>
<dbReference type="EMBL" id="MBAD02002246">
    <property type="protein sequence ID" value="RLN48867.1"/>
    <property type="molecule type" value="Genomic_DNA"/>
</dbReference>
<comment type="subcellular location">
    <subcellularLocation>
        <location evidence="1">Endoplasmic reticulum</location>
    </subcellularLocation>
</comment>
<dbReference type="EMBL" id="MBDO02000896">
    <property type="protein sequence ID" value="RLN51664.1"/>
    <property type="molecule type" value="Genomic_DNA"/>
</dbReference>
<evidence type="ECO:0000256" key="6">
    <source>
        <dbReference type="ARBA" id="ARBA00022679"/>
    </source>
</evidence>
<keyword evidence="5" id="KW-0328">Glycosyltransferase</keyword>
<evidence type="ECO:0000256" key="4">
    <source>
        <dbReference type="ARBA" id="ARBA00017468"/>
    </source>
</evidence>
<dbReference type="PANTHER" id="PTHR12867:SF6">
    <property type="entry name" value="N-ACETYLGLUCOSAMINYLDIPHOSPHODOLICHOL N-ACETYLGLUCOSAMINYLTRANSFERASE"/>
    <property type="match status" value="1"/>
</dbReference>
<sequence length="176" mass="19383">MHAFVTVGTTKFEALIEALDTDACLSALVARGFNSLRLQIGHGDHVPRTSFPGLELSYYRHDPQYKQDVNRADLIISHAGAGSIMDALALKKTLVVVVNTQLMDNHQTELAEAMAEQNYCLQTSVQGLEDVLETGDWSNLQPYPQPHEQAFPDLVDAVMGLAEDPKQHVDGIDNIQ</sequence>
<dbReference type="OrthoDB" id="20273at2759"/>
<evidence type="ECO:0000256" key="1">
    <source>
        <dbReference type="ARBA" id="ARBA00004240"/>
    </source>
</evidence>
<accession>A0A3F2RCR5</accession>
<dbReference type="InterPro" id="IPR007235">
    <property type="entry name" value="Glyco_trans_28_C"/>
</dbReference>
<evidence type="ECO:0000313" key="10">
    <source>
        <dbReference type="EMBL" id="RLN51664.1"/>
    </source>
</evidence>
<dbReference type="Gene3D" id="3.40.50.2000">
    <property type="entry name" value="Glycogen Phosphorylase B"/>
    <property type="match status" value="1"/>
</dbReference>
<dbReference type="PANTHER" id="PTHR12867">
    <property type="entry name" value="GLYCOSYL TRANSFERASE-RELATED"/>
    <property type="match status" value="1"/>
</dbReference>
<evidence type="ECO:0000256" key="5">
    <source>
        <dbReference type="ARBA" id="ARBA00022676"/>
    </source>
</evidence>
<keyword evidence="7" id="KW-0256">Endoplasmic reticulum</keyword>
<dbReference type="Proteomes" id="UP000284657">
    <property type="component" value="Unassembled WGS sequence"/>
</dbReference>
<proteinExistence type="inferred from homology"/>
<protein>
    <recommendedName>
        <fullName evidence="4">UDP-N-acetylglucosamine transferase subunit ALG13</fullName>
        <ecNumber evidence="3">2.4.1.141</ecNumber>
    </recommendedName>
</protein>
<evidence type="ECO:0000259" key="8">
    <source>
        <dbReference type="Pfam" id="PF04101"/>
    </source>
</evidence>
<evidence type="ECO:0000313" key="11">
    <source>
        <dbReference type="Proteomes" id="UP000277300"/>
    </source>
</evidence>
<organism evidence="10 11">
    <name type="scientific">Phytophthora kernoviae</name>
    <dbReference type="NCBI Taxonomy" id="325452"/>
    <lineage>
        <taxon>Eukaryota</taxon>
        <taxon>Sar</taxon>
        <taxon>Stramenopiles</taxon>
        <taxon>Oomycota</taxon>
        <taxon>Peronosporomycetes</taxon>
        <taxon>Peronosporales</taxon>
        <taxon>Peronosporaceae</taxon>
        <taxon>Phytophthora</taxon>
    </lineage>
</organism>
<evidence type="ECO:0000256" key="2">
    <source>
        <dbReference type="ARBA" id="ARBA00006962"/>
    </source>
</evidence>
<dbReference type="AlphaFoldDB" id="A0A3F2RCR5"/>
<comment type="caution">
    <text evidence="10">The sequence shown here is derived from an EMBL/GenBank/DDBJ whole genome shotgun (WGS) entry which is preliminary data.</text>
</comment>
<evidence type="ECO:0000313" key="12">
    <source>
        <dbReference type="Proteomes" id="UP000284657"/>
    </source>
</evidence>
<name>A0A3F2RCR5_9STRA</name>
<evidence type="ECO:0000256" key="3">
    <source>
        <dbReference type="ARBA" id="ARBA00012614"/>
    </source>
</evidence>
<keyword evidence="6" id="KW-0808">Transferase</keyword>